<comment type="similarity">
    <text evidence="2">Belongs to the major facilitator superfamily. TCR/Tet family.</text>
</comment>
<dbReference type="Proteomes" id="UP001295740">
    <property type="component" value="Unassembled WGS sequence"/>
</dbReference>
<keyword evidence="4 7" id="KW-1133">Transmembrane helix</keyword>
<dbReference type="Gene3D" id="1.20.1250.20">
    <property type="entry name" value="MFS general substrate transporter like domains"/>
    <property type="match status" value="2"/>
</dbReference>
<feature type="transmembrane region" description="Helical" evidence="7">
    <location>
        <begin position="454"/>
        <end position="475"/>
    </location>
</feature>
<feature type="transmembrane region" description="Helical" evidence="7">
    <location>
        <begin position="263"/>
        <end position="283"/>
    </location>
</feature>
<dbReference type="PROSITE" id="PS50850">
    <property type="entry name" value="MFS"/>
    <property type="match status" value="1"/>
</dbReference>
<reference evidence="9" key="1">
    <citation type="submission" date="2023-10" db="EMBL/GenBank/DDBJ databases">
        <authorList>
            <person name="Hackl T."/>
        </authorList>
    </citation>
    <scope>NUCLEOTIDE SEQUENCE</scope>
</reference>
<evidence type="ECO:0000256" key="2">
    <source>
        <dbReference type="ARBA" id="ARBA00007520"/>
    </source>
</evidence>
<dbReference type="EMBL" id="CAUWAG010000013">
    <property type="protein sequence ID" value="CAJ2509723.1"/>
    <property type="molecule type" value="Genomic_DNA"/>
</dbReference>
<evidence type="ECO:0000256" key="6">
    <source>
        <dbReference type="SAM" id="MobiDB-lite"/>
    </source>
</evidence>
<dbReference type="GO" id="GO:0022857">
    <property type="term" value="F:transmembrane transporter activity"/>
    <property type="evidence" value="ECO:0007669"/>
    <property type="project" value="InterPro"/>
</dbReference>
<feature type="transmembrane region" description="Helical" evidence="7">
    <location>
        <begin position="220"/>
        <end position="242"/>
    </location>
</feature>
<evidence type="ECO:0000256" key="5">
    <source>
        <dbReference type="ARBA" id="ARBA00023136"/>
    </source>
</evidence>
<evidence type="ECO:0000256" key="1">
    <source>
        <dbReference type="ARBA" id="ARBA00004141"/>
    </source>
</evidence>
<feature type="region of interest" description="Disordered" evidence="6">
    <location>
        <begin position="1"/>
        <end position="55"/>
    </location>
</feature>
<feature type="transmembrane region" description="Helical" evidence="7">
    <location>
        <begin position="526"/>
        <end position="547"/>
    </location>
</feature>
<dbReference type="GO" id="GO:0005886">
    <property type="term" value="C:plasma membrane"/>
    <property type="evidence" value="ECO:0007669"/>
    <property type="project" value="TreeGrafter"/>
</dbReference>
<feature type="domain" description="Major facilitator superfamily (MFS) profile" evidence="8">
    <location>
        <begin position="70"/>
        <end position="571"/>
    </location>
</feature>
<evidence type="ECO:0000256" key="4">
    <source>
        <dbReference type="ARBA" id="ARBA00022989"/>
    </source>
</evidence>
<organism evidence="9 10">
    <name type="scientific">Anthostomella pinea</name>
    <dbReference type="NCBI Taxonomy" id="933095"/>
    <lineage>
        <taxon>Eukaryota</taxon>
        <taxon>Fungi</taxon>
        <taxon>Dikarya</taxon>
        <taxon>Ascomycota</taxon>
        <taxon>Pezizomycotina</taxon>
        <taxon>Sordariomycetes</taxon>
        <taxon>Xylariomycetidae</taxon>
        <taxon>Xylariales</taxon>
        <taxon>Xylariaceae</taxon>
        <taxon>Anthostomella</taxon>
    </lineage>
</organism>
<feature type="transmembrane region" description="Helical" evidence="7">
    <location>
        <begin position="399"/>
        <end position="419"/>
    </location>
</feature>
<dbReference type="Pfam" id="PF07690">
    <property type="entry name" value="MFS_1"/>
    <property type="match status" value="1"/>
</dbReference>
<dbReference type="InterPro" id="IPR036259">
    <property type="entry name" value="MFS_trans_sf"/>
</dbReference>
<sequence length="571" mass="60603">MASPEGHARPSHEMPAATKHANNGLLSTDPDHSPETGSSRSADKSLGGDELPTSDEKEPVYITGIQKSMVLFAVTLAAGLLFLDTAIIATAIPRITDEFKSLSDVDWYGGAYQLGMAAFMPLTGKIYHHFSSKWSFLGFFGVFELGSVLCGAATSFAMLIVGRTIAGMGGSGIVSGALTIIASSIPLDKRAAATGIMLGLSQLGVVLGPLIGGVLTQKSTWRWCFYINLPLGAPCALFMIFCRIPDQIEKLSPLAILPRLHHHLDLVGFLLFAGSVVQLLLAFEFGGNQFPWNSSTVIGLFVGAVATFVVWCFWNGRRGSAALIPVSMVVKRAVWTSSLSQAFSMTTLFIVSYYFPIFFQSVYNASPITSGVQLLPAILGQLIFAILSGVLVPKTGFTIPYALVGTALQAIGSGLFSTLAPHSPLGLWFGSEVLAGVGRGLAMQMVNSSQEPYWAPLLIAALFTSILLVVGNTMLDESLRSEIPKHAPNVDLDKVVAAGATGYRSIVGADDLPGVVLAYANSLDKIFYIGVACASLAFLISPGMGWIDIRKKGPKAKDTAADDGEKNREVV</sequence>
<protein>
    <submittedName>
        <fullName evidence="9">Uu.00g056230.m01.CDS01</fullName>
    </submittedName>
</protein>
<proteinExistence type="inferred from homology"/>
<keyword evidence="5 7" id="KW-0472">Membrane</keyword>
<dbReference type="InterPro" id="IPR011701">
    <property type="entry name" value="MFS"/>
</dbReference>
<feature type="transmembrane region" description="Helical" evidence="7">
    <location>
        <begin position="374"/>
        <end position="392"/>
    </location>
</feature>
<evidence type="ECO:0000313" key="10">
    <source>
        <dbReference type="Proteomes" id="UP001295740"/>
    </source>
</evidence>
<dbReference type="PANTHER" id="PTHR23501:SF193">
    <property type="entry name" value="MULTIDRUG TRANSPORTER, PUTATIVE (AFU_ORTHOLOGUE AFUA_8G00940)-RELATED"/>
    <property type="match status" value="1"/>
</dbReference>
<evidence type="ECO:0000256" key="7">
    <source>
        <dbReference type="SAM" id="Phobius"/>
    </source>
</evidence>
<dbReference type="CDD" id="cd17502">
    <property type="entry name" value="MFS_Azr1_MDR_like"/>
    <property type="match status" value="1"/>
</dbReference>
<evidence type="ECO:0000256" key="3">
    <source>
        <dbReference type="ARBA" id="ARBA00022692"/>
    </source>
</evidence>
<dbReference type="PANTHER" id="PTHR23501">
    <property type="entry name" value="MAJOR FACILITATOR SUPERFAMILY"/>
    <property type="match status" value="1"/>
</dbReference>
<comment type="caution">
    <text evidence="9">The sequence shown here is derived from an EMBL/GenBank/DDBJ whole genome shotgun (WGS) entry which is preliminary data.</text>
</comment>
<name>A0AAI8YLX9_9PEZI</name>
<comment type="subcellular location">
    <subcellularLocation>
        <location evidence="1">Membrane</location>
        <topology evidence="1">Multi-pass membrane protein</topology>
    </subcellularLocation>
</comment>
<feature type="transmembrane region" description="Helical" evidence="7">
    <location>
        <begin position="192"/>
        <end position="214"/>
    </location>
</feature>
<keyword evidence="3 7" id="KW-0812">Transmembrane</keyword>
<accession>A0AAI8YLX9</accession>
<feature type="transmembrane region" description="Helical" evidence="7">
    <location>
        <begin position="70"/>
        <end position="95"/>
    </location>
</feature>
<feature type="transmembrane region" description="Helical" evidence="7">
    <location>
        <begin position="136"/>
        <end position="159"/>
    </location>
</feature>
<feature type="compositionally biased region" description="Basic and acidic residues" evidence="6">
    <location>
        <begin position="1"/>
        <end position="12"/>
    </location>
</feature>
<dbReference type="InterPro" id="IPR020846">
    <property type="entry name" value="MFS_dom"/>
</dbReference>
<gene>
    <name evidence="9" type="ORF">KHLLAP_LOCUS10191</name>
</gene>
<feature type="transmembrane region" description="Helical" evidence="7">
    <location>
        <begin position="295"/>
        <end position="314"/>
    </location>
</feature>
<evidence type="ECO:0000313" key="9">
    <source>
        <dbReference type="EMBL" id="CAJ2509723.1"/>
    </source>
</evidence>
<evidence type="ECO:0000259" key="8">
    <source>
        <dbReference type="PROSITE" id="PS50850"/>
    </source>
</evidence>
<dbReference type="SUPFAM" id="SSF103473">
    <property type="entry name" value="MFS general substrate transporter"/>
    <property type="match status" value="2"/>
</dbReference>
<feature type="transmembrane region" description="Helical" evidence="7">
    <location>
        <begin position="334"/>
        <end position="354"/>
    </location>
</feature>
<keyword evidence="10" id="KW-1185">Reference proteome</keyword>
<dbReference type="AlphaFoldDB" id="A0AAI8YLX9"/>
<feature type="transmembrane region" description="Helical" evidence="7">
    <location>
        <begin position="107"/>
        <end position="124"/>
    </location>
</feature>
<feature type="transmembrane region" description="Helical" evidence="7">
    <location>
        <begin position="165"/>
        <end position="185"/>
    </location>
</feature>